<dbReference type="PANTHER" id="PTHR43833">
    <property type="entry name" value="POTASSIUM CHANNEL PROTEIN 2-RELATED-RELATED"/>
    <property type="match status" value="1"/>
</dbReference>
<proteinExistence type="predicted"/>
<sequence>MKKKNNANSYGIIGLGRFGMALVECLASAGKEVIAIDKDETRVREARRFTEMALVVDNLEQMTLEEAGIQNCEVVAICIGEQIDVSILATMTVLKMGVGHVIAKATSFIHGEALKQLGASVVYPERDMAIRLGKGLLYNSFLDSIALSGNAEVRRIQVSQKLIGTTIQDMNIRRRYGVNIIAVEHDGHTDVNFAAEYCFREGDVINVVGQIKNLEHFEEDIQ</sequence>
<dbReference type="Gene3D" id="3.40.50.720">
    <property type="entry name" value="NAD(P)-binding Rossmann-like Domain"/>
    <property type="match status" value="1"/>
</dbReference>
<dbReference type="InterPro" id="IPR003148">
    <property type="entry name" value="RCK_N"/>
</dbReference>
<evidence type="ECO:0000259" key="2">
    <source>
        <dbReference type="PROSITE" id="PS51202"/>
    </source>
</evidence>
<dbReference type="GO" id="GO:0006813">
    <property type="term" value="P:potassium ion transport"/>
    <property type="evidence" value="ECO:0007669"/>
    <property type="project" value="InterPro"/>
</dbReference>
<dbReference type="Pfam" id="PF02080">
    <property type="entry name" value="TrkA_C"/>
    <property type="match status" value="1"/>
</dbReference>
<dbReference type="Gene3D" id="3.30.70.1450">
    <property type="entry name" value="Regulator of K+ conductance, C-terminal domain"/>
    <property type="match status" value="1"/>
</dbReference>
<dbReference type="GO" id="GO:0008324">
    <property type="term" value="F:monoatomic cation transmembrane transporter activity"/>
    <property type="evidence" value="ECO:0007669"/>
    <property type="project" value="InterPro"/>
</dbReference>
<dbReference type="InterPro" id="IPR036291">
    <property type="entry name" value="NAD(P)-bd_dom_sf"/>
</dbReference>
<evidence type="ECO:0000259" key="1">
    <source>
        <dbReference type="PROSITE" id="PS51201"/>
    </source>
</evidence>
<dbReference type="AlphaFoldDB" id="A0A1Y4L7A6"/>
<dbReference type="InterPro" id="IPR050721">
    <property type="entry name" value="Trk_Ktr_HKT_K-transport"/>
</dbReference>
<evidence type="ECO:0000313" key="4">
    <source>
        <dbReference type="Proteomes" id="UP000195897"/>
    </source>
</evidence>
<feature type="domain" description="RCK C-terminal" evidence="2">
    <location>
        <begin position="140"/>
        <end position="222"/>
    </location>
</feature>
<comment type="caution">
    <text evidence="3">The sequence shown here is derived from an EMBL/GenBank/DDBJ whole genome shotgun (WGS) entry which is preliminary data.</text>
</comment>
<dbReference type="InterPro" id="IPR036721">
    <property type="entry name" value="RCK_C_sf"/>
</dbReference>
<protein>
    <submittedName>
        <fullName evidence="3">Potassium transporter TrkA</fullName>
    </submittedName>
</protein>
<dbReference type="InterPro" id="IPR006037">
    <property type="entry name" value="RCK_C"/>
</dbReference>
<dbReference type="PROSITE" id="PS51201">
    <property type="entry name" value="RCK_N"/>
    <property type="match status" value="1"/>
</dbReference>
<dbReference type="Proteomes" id="UP000195897">
    <property type="component" value="Unassembled WGS sequence"/>
</dbReference>
<accession>A0A1Y4L7A6</accession>
<organism evidence="3 4">
    <name type="scientific">Butyricicoccus pullicaecorum</name>
    <dbReference type="NCBI Taxonomy" id="501571"/>
    <lineage>
        <taxon>Bacteria</taxon>
        <taxon>Bacillati</taxon>
        <taxon>Bacillota</taxon>
        <taxon>Clostridia</taxon>
        <taxon>Eubacteriales</taxon>
        <taxon>Butyricicoccaceae</taxon>
        <taxon>Butyricicoccus</taxon>
    </lineage>
</organism>
<dbReference type="RefSeq" id="WP_058962896.1">
    <property type="nucleotide sequence ID" value="NZ_NFKK01000034.1"/>
</dbReference>
<dbReference type="PROSITE" id="PS51202">
    <property type="entry name" value="RCK_C"/>
    <property type="match status" value="1"/>
</dbReference>
<evidence type="ECO:0000313" key="3">
    <source>
        <dbReference type="EMBL" id="OUP49902.1"/>
    </source>
</evidence>
<feature type="domain" description="RCK N-terminal" evidence="1">
    <location>
        <begin position="7"/>
        <end position="124"/>
    </location>
</feature>
<dbReference type="SUPFAM" id="SSF51735">
    <property type="entry name" value="NAD(P)-binding Rossmann-fold domains"/>
    <property type="match status" value="1"/>
</dbReference>
<gene>
    <name evidence="3" type="ORF">B5F17_14195</name>
</gene>
<dbReference type="GeneID" id="97380221"/>
<dbReference type="PANTHER" id="PTHR43833:SF7">
    <property type="entry name" value="KTR SYSTEM POTASSIUM UPTAKE PROTEIN C"/>
    <property type="match status" value="1"/>
</dbReference>
<dbReference type="SUPFAM" id="SSF116726">
    <property type="entry name" value="TrkA C-terminal domain-like"/>
    <property type="match status" value="1"/>
</dbReference>
<dbReference type="Pfam" id="PF02254">
    <property type="entry name" value="TrkA_N"/>
    <property type="match status" value="1"/>
</dbReference>
<reference evidence="4" key="1">
    <citation type="submission" date="2017-04" db="EMBL/GenBank/DDBJ databases">
        <title>Function of individual gut microbiota members based on whole genome sequencing of pure cultures obtained from chicken caecum.</title>
        <authorList>
            <person name="Medvecky M."/>
            <person name="Cejkova D."/>
            <person name="Polansky O."/>
            <person name="Karasova D."/>
            <person name="Kubasova T."/>
            <person name="Cizek A."/>
            <person name="Rychlik I."/>
        </authorList>
    </citation>
    <scope>NUCLEOTIDE SEQUENCE [LARGE SCALE GENOMIC DNA]</scope>
    <source>
        <strain evidence="4">An180</strain>
    </source>
</reference>
<dbReference type="EMBL" id="NFKK01000034">
    <property type="protein sequence ID" value="OUP49902.1"/>
    <property type="molecule type" value="Genomic_DNA"/>
</dbReference>
<name>A0A1Y4L7A6_9FIRM</name>